<evidence type="ECO:0000259" key="1">
    <source>
        <dbReference type="Pfam" id="PF02698"/>
    </source>
</evidence>
<dbReference type="EMBL" id="LCLO01000038">
    <property type="protein sequence ID" value="KKU17226.1"/>
    <property type="molecule type" value="Genomic_DNA"/>
</dbReference>
<dbReference type="CDD" id="cd06259">
    <property type="entry name" value="YdcF-like"/>
    <property type="match status" value="1"/>
</dbReference>
<dbReference type="GO" id="GO:0005886">
    <property type="term" value="C:plasma membrane"/>
    <property type="evidence" value="ECO:0007669"/>
    <property type="project" value="TreeGrafter"/>
</dbReference>
<dbReference type="PANTHER" id="PTHR30336">
    <property type="entry name" value="INNER MEMBRANE PROTEIN, PROBABLE PERMEASE"/>
    <property type="match status" value="1"/>
</dbReference>
<sequence length="175" mass="20543">MSLKELKRFIIVHGEKPYKECQPHQEFFKRLEKAIELADKKTVDGIIVSGGTTRKNCPAEASLGAKYLQKSVDMPVFVEENSRTTIENIKFTKEMLIGCSLERVIVISSKKRLFRLQYLYGRLWRETRDKIEFVGVPDSYGIYFYFLELLYFVYSIFDVNECFLPRLAKKLFRNG</sequence>
<dbReference type="Pfam" id="PF02698">
    <property type="entry name" value="DUF218"/>
    <property type="match status" value="1"/>
</dbReference>
<organism evidence="2 3">
    <name type="scientific">Candidatus Azambacteria bacterium GW2011_GWA2_45_90</name>
    <dbReference type="NCBI Taxonomy" id="1618614"/>
    <lineage>
        <taxon>Bacteria</taxon>
        <taxon>Candidatus Azamiibacteriota</taxon>
    </lineage>
</organism>
<dbReference type="InterPro" id="IPR014729">
    <property type="entry name" value="Rossmann-like_a/b/a_fold"/>
</dbReference>
<accession>A0A0G1N9P6</accession>
<comment type="caution">
    <text evidence="2">The sequence shown here is derived from an EMBL/GenBank/DDBJ whole genome shotgun (WGS) entry which is preliminary data.</text>
</comment>
<proteinExistence type="predicted"/>
<evidence type="ECO:0000313" key="2">
    <source>
        <dbReference type="EMBL" id="KKU17226.1"/>
    </source>
</evidence>
<dbReference type="InterPro" id="IPR051599">
    <property type="entry name" value="Cell_Envelope_Assoc"/>
</dbReference>
<protein>
    <recommendedName>
        <fullName evidence="1">DUF218 domain-containing protein</fullName>
    </recommendedName>
</protein>
<dbReference type="Proteomes" id="UP000034644">
    <property type="component" value="Unassembled WGS sequence"/>
</dbReference>
<gene>
    <name evidence="2" type="ORF">UX27_C0038G0004</name>
</gene>
<reference evidence="2 3" key="1">
    <citation type="journal article" date="2015" name="Nature">
        <title>rRNA introns, odd ribosomes, and small enigmatic genomes across a large radiation of phyla.</title>
        <authorList>
            <person name="Brown C.T."/>
            <person name="Hug L.A."/>
            <person name="Thomas B.C."/>
            <person name="Sharon I."/>
            <person name="Castelle C.J."/>
            <person name="Singh A."/>
            <person name="Wilkins M.J."/>
            <person name="Williams K.H."/>
            <person name="Banfield J.F."/>
        </authorList>
    </citation>
    <scope>NUCLEOTIDE SEQUENCE [LARGE SCALE GENOMIC DNA]</scope>
</reference>
<dbReference type="PANTHER" id="PTHR30336:SF20">
    <property type="entry name" value="DUF218 DOMAIN-CONTAINING PROTEIN"/>
    <property type="match status" value="1"/>
</dbReference>
<dbReference type="AlphaFoldDB" id="A0A0G1N9P6"/>
<feature type="domain" description="DUF218" evidence="1">
    <location>
        <begin position="9"/>
        <end position="123"/>
    </location>
</feature>
<dbReference type="Gene3D" id="3.40.50.620">
    <property type="entry name" value="HUPs"/>
    <property type="match status" value="1"/>
</dbReference>
<name>A0A0G1N9P6_9BACT</name>
<dbReference type="InterPro" id="IPR003848">
    <property type="entry name" value="DUF218"/>
</dbReference>
<evidence type="ECO:0000313" key="3">
    <source>
        <dbReference type="Proteomes" id="UP000034644"/>
    </source>
</evidence>